<dbReference type="Pfam" id="PF01638">
    <property type="entry name" value="HxlR"/>
    <property type="match status" value="1"/>
</dbReference>
<name>A0A841PWV6_9BACL</name>
<dbReference type="EMBL" id="JACHHJ010000005">
    <property type="protein sequence ID" value="MBB6451031.1"/>
    <property type="molecule type" value="Genomic_DNA"/>
</dbReference>
<dbReference type="PANTHER" id="PTHR33204">
    <property type="entry name" value="TRANSCRIPTIONAL REGULATOR, MARR FAMILY"/>
    <property type="match status" value="1"/>
</dbReference>
<evidence type="ECO:0000256" key="2">
    <source>
        <dbReference type="ARBA" id="ARBA00023125"/>
    </source>
</evidence>
<sequence length="121" mass="14084">MELRREYHNYIEITLDVVCGKWKGVILCHLLGRTLRFGELKKEIPDITQKMLTQQLRELEEDGLVERVVYNQVPPKVEYSLTPYGEDLRPMLETLSAWGERHAEKVASSKEKDGEDEVEPV</sequence>
<evidence type="ECO:0000256" key="1">
    <source>
        <dbReference type="ARBA" id="ARBA00023015"/>
    </source>
</evidence>
<dbReference type="AlphaFoldDB" id="A0A841PWV6"/>
<keyword evidence="1" id="KW-0805">Transcription regulation</keyword>
<evidence type="ECO:0000313" key="6">
    <source>
        <dbReference type="Proteomes" id="UP000568839"/>
    </source>
</evidence>
<reference evidence="5 6" key="1">
    <citation type="submission" date="2020-08" db="EMBL/GenBank/DDBJ databases">
        <title>Genomic Encyclopedia of Type Strains, Phase IV (KMG-IV): sequencing the most valuable type-strain genomes for metagenomic binning, comparative biology and taxonomic classification.</title>
        <authorList>
            <person name="Goeker M."/>
        </authorList>
    </citation>
    <scope>NUCLEOTIDE SEQUENCE [LARGE SCALE GENOMIC DNA]</scope>
    <source>
        <strain evidence="5 6">DSM 21769</strain>
    </source>
</reference>
<evidence type="ECO:0000313" key="5">
    <source>
        <dbReference type="EMBL" id="MBB6451031.1"/>
    </source>
</evidence>
<keyword evidence="6" id="KW-1185">Reference proteome</keyword>
<accession>A0A841PWV6</accession>
<evidence type="ECO:0000259" key="4">
    <source>
        <dbReference type="PROSITE" id="PS51118"/>
    </source>
</evidence>
<gene>
    <name evidence="5" type="ORF">HNR44_003025</name>
</gene>
<dbReference type="SUPFAM" id="SSF46785">
    <property type="entry name" value="Winged helix' DNA-binding domain"/>
    <property type="match status" value="1"/>
</dbReference>
<dbReference type="GO" id="GO:0003677">
    <property type="term" value="F:DNA binding"/>
    <property type="evidence" value="ECO:0007669"/>
    <property type="project" value="UniProtKB-KW"/>
</dbReference>
<protein>
    <submittedName>
        <fullName evidence="5">DNA-binding HxlR family transcriptional regulator</fullName>
    </submittedName>
</protein>
<dbReference type="RefSeq" id="WP_184405102.1">
    <property type="nucleotide sequence ID" value="NZ_JACHHJ010000005.1"/>
</dbReference>
<proteinExistence type="predicted"/>
<dbReference type="Proteomes" id="UP000568839">
    <property type="component" value="Unassembled WGS sequence"/>
</dbReference>
<dbReference type="Gene3D" id="1.10.10.10">
    <property type="entry name" value="Winged helix-like DNA-binding domain superfamily/Winged helix DNA-binding domain"/>
    <property type="match status" value="1"/>
</dbReference>
<dbReference type="InterPro" id="IPR036388">
    <property type="entry name" value="WH-like_DNA-bd_sf"/>
</dbReference>
<dbReference type="InterPro" id="IPR002577">
    <property type="entry name" value="HTH_HxlR"/>
</dbReference>
<evidence type="ECO:0000256" key="3">
    <source>
        <dbReference type="ARBA" id="ARBA00023163"/>
    </source>
</evidence>
<dbReference type="PANTHER" id="PTHR33204:SF29">
    <property type="entry name" value="TRANSCRIPTIONAL REGULATOR"/>
    <property type="match status" value="1"/>
</dbReference>
<feature type="domain" description="HTH hxlR-type" evidence="4">
    <location>
        <begin position="8"/>
        <end position="107"/>
    </location>
</feature>
<keyword evidence="3" id="KW-0804">Transcription</keyword>
<organism evidence="5 6">
    <name type="scientific">Geomicrobium halophilum</name>
    <dbReference type="NCBI Taxonomy" id="549000"/>
    <lineage>
        <taxon>Bacteria</taxon>
        <taxon>Bacillati</taxon>
        <taxon>Bacillota</taxon>
        <taxon>Bacilli</taxon>
        <taxon>Bacillales</taxon>
        <taxon>Geomicrobium</taxon>
    </lineage>
</organism>
<dbReference type="InterPro" id="IPR036390">
    <property type="entry name" value="WH_DNA-bd_sf"/>
</dbReference>
<comment type="caution">
    <text evidence="5">The sequence shown here is derived from an EMBL/GenBank/DDBJ whole genome shotgun (WGS) entry which is preliminary data.</text>
</comment>
<dbReference type="CDD" id="cd00090">
    <property type="entry name" value="HTH_ARSR"/>
    <property type="match status" value="1"/>
</dbReference>
<dbReference type="InterPro" id="IPR011991">
    <property type="entry name" value="ArsR-like_HTH"/>
</dbReference>
<dbReference type="PROSITE" id="PS51118">
    <property type="entry name" value="HTH_HXLR"/>
    <property type="match status" value="1"/>
</dbReference>
<keyword evidence="2 5" id="KW-0238">DNA-binding</keyword>